<protein>
    <submittedName>
        <fullName evidence="3">Transposase</fullName>
    </submittedName>
</protein>
<dbReference type="PANTHER" id="PTHR34614">
    <property type="match status" value="1"/>
</dbReference>
<evidence type="ECO:0000313" key="3">
    <source>
        <dbReference type="EMBL" id="MDQ0568148.1"/>
    </source>
</evidence>
<dbReference type="EMBL" id="JAUSWP010000012">
    <property type="protein sequence ID" value="MDQ0568148.1"/>
    <property type="molecule type" value="Genomic_DNA"/>
</dbReference>
<keyword evidence="1" id="KW-0472">Membrane</keyword>
<reference evidence="3" key="1">
    <citation type="submission" date="2023-07" db="EMBL/GenBank/DDBJ databases">
        <title>Genomic Encyclopedia of Type Strains, Phase IV (KMG-IV): sequencing the most valuable type-strain genomes for metagenomic binning, comparative biology and taxonomic classification.</title>
        <authorList>
            <person name="Goeker M."/>
        </authorList>
    </citation>
    <scope>NUCLEOTIDE SEQUENCE [LARGE SCALE GENOMIC DNA]</scope>
    <source>
        <strain evidence="3">DSM 22019</strain>
    </source>
</reference>
<sequence length="555" mass="65696">MKTKKEDKRKWILCVSNQKSGKYIQVGYRKPKGTGYEVRFGIGYEHDFEKYQKNSIEKIKMLIKDIPLSKPKEEIIKIIQKELKNNKNDLVEYSKRFKGYELVNSLVDYFDIFKNCNKTKSVSLNEVVMQQIYQRLKQPLSVWATFNSLKKEQESVYSKNAFYRSLDYIAENREQILQNINFVLVNEHKRDVEIMWFDSTTTYFETFSREGFKKPGYSKDGKFKEDQIVIGLATDKNGIPIHYKVFPGNTADANTFIHFVLEVQKLYKIQHVTIVADKGMSVNKNIRFLEDKGLNFIISYRMKKGSKQFKEFVLNQEDYVRSETGLMYKTQEIASFYRNGRNNGKIRKRIITFSIKRAKKDAEDRQILINNFLKKAKNGKVSYEDMAGNKKYKFFKPVNESGYYELDAEKIEQDEKFDGYYVYETNRLDLSPDQVVDLYAKQWKVEENFRSLKGRLNLRPMYLSTWKHITGYICLCFLSLVLMKFLVFKINDLTGLSGKDKFTENRLIQMINDVVQVEEKFNKKTVKVFDIKDKSLNDSWNDYELIQKILEMIKN</sequence>
<comment type="caution">
    <text evidence="3">The sequence shown here is derived from an EMBL/GenBank/DDBJ whole genome shotgun (WGS) entry which is preliminary data.</text>
</comment>
<evidence type="ECO:0000259" key="2">
    <source>
        <dbReference type="Pfam" id="PF01609"/>
    </source>
</evidence>
<organism evidence="3 4">
    <name type="scientific">Mycoplasma yeatsii</name>
    <dbReference type="NCBI Taxonomy" id="51365"/>
    <lineage>
        <taxon>Bacteria</taxon>
        <taxon>Bacillati</taxon>
        <taxon>Mycoplasmatota</taxon>
        <taxon>Mollicutes</taxon>
        <taxon>Mycoplasmataceae</taxon>
        <taxon>Mycoplasma</taxon>
    </lineage>
</organism>
<dbReference type="PANTHER" id="PTHR34614:SF2">
    <property type="entry name" value="TRANSPOSASE IS4-LIKE DOMAIN-CONTAINING PROTEIN"/>
    <property type="match status" value="1"/>
</dbReference>
<dbReference type="Pfam" id="PF01609">
    <property type="entry name" value="DDE_Tnp_1"/>
    <property type="match status" value="1"/>
</dbReference>
<dbReference type="SUPFAM" id="SSF53098">
    <property type="entry name" value="Ribonuclease H-like"/>
    <property type="match status" value="1"/>
</dbReference>
<dbReference type="NCBIfam" id="NF033559">
    <property type="entry name" value="transpos_IS1634"/>
    <property type="match status" value="1"/>
</dbReference>
<feature type="domain" description="Transposase IS4-like" evidence="2">
    <location>
        <begin position="194"/>
        <end position="482"/>
    </location>
</feature>
<evidence type="ECO:0000256" key="1">
    <source>
        <dbReference type="SAM" id="Phobius"/>
    </source>
</evidence>
<name>A0ABU0NFD1_9MOLU</name>
<keyword evidence="4" id="KW-1185">Reference proteome</keyword>
<dbReference type="InterPro" id="IPR047654">
    <property type="entry name" value="IS1634_transpos"/>
</dbReference>
<keyword evidence="1" id="KW-1133">Transmembrane helix</keyword>
<dbReference type="Proteomes" id="UP001236620">
    <property type="component" value="Unassembled WGS sequence"/>
</dbReference>
<feature type="transmembrane region" description="Helical" evidence="1">
    <location>
        <begin position="469"/>
        <end position="488"/>
    </location>
</feature>
<accession>A0ABU0NFD1</accession>
<dbReference type="InterPro" id="IPR002559">
    <property type="entry name" value="Transposase_11"/>
</dbReference>
<proteinExistence type="predicted"/>
<dbReference type="InterPro" id="IPR012337">
    <property type="entry name" value="RNaseH-like_sf"/>
</dbReference>
<gene>
    <name evidence="3" type="ORF">J2Z63_000800</name>
</gene>
<keyword evidence="1" id="KW-0812">Transmembrane</keyword>
<evidence type="ECO:0000313" key="4">
    <source>
        <dbReference type="Proteomes" id="UP001236620"/>
    </source>
</evidence>